<dbReference type="HOGENOM" id="CLU_026673_3_3_6"/>
<gene>
    <name evidence="7" type="ORF">Metal_1067</name>
</gene>
<dbReference type="Gene3D" id="3.40.50.720">
    <property type="entry name" value="NAD(P)-binding Rossmann-like Domain"/>
    <property type="match status" value="1"/>
</dbReference>
<name>H8GH94_METAL</name>
<dbReference type="InterPro" id="IPR020843">
    <property type="entry name" value="ER"/>
</dbReference>
<dbReference type="Gene3D" id="3.90.180.10">
    <property type="entry name" value="Medium-chain alcohol dehydrogenases, catalytic domain"/>
    <property type="match status" value="1"/>
</dbReference>
<dbReference type="CDD" id="cd08272">
    <property type="entry name" value="MDR6"/>
    <property type="match status" value="1"/>
</dbReference>
<dbReference type="GO" id="GO:0005737">
    <property type="term" value="C:cytoplasm"/>
    <property type="evidence" value="ECO:0007669"/>
    <property type="project" value="UniProtKB-SubCell"/>
</dbReference>
<dbReference type="eggNOG" id="COG0604">
    <property type="taxonomic scope" value="Bacteria"/>
</dbReference>
<evidence type="ECO:0000259" key="6">
    <source>
        <dbReference type="SMART" id="SM00829"/>
    </source>
</evidence>
<dbReference type="SMART" id="SM00829">
    <property type="entry name" value="PKS_ER"/>
    <property type="match status" value="1"/>
</dbReference>
<keyword evidence="8" id="KW-1185">Reference proteome</keyword>
<evidence type="ECO:0000256" key="4">
    <source>
        <dbReference type="ARBA" id="ARBA00022857"/>
    </source>
</evidence>
<dbReference type="RefSeq" id="WP_005370301.1">
    <property type="nucleotide sequence ID" value="NZ_CM001475.1"/>
</dbReference>
<dbReference type="SUPFAM" id="SSF51735">
    <property type="entry name" value="NAD(P)-binding Rossmann-fold domains"/>
    <property type="match status" value="1"/>
</dbReference>
<dbReference type="InterPro" id="IPR011032">
    <property type="entry name" value="GroES-like_sf"/>
</dbReference>
<dbReference type="GO" id="GO:0008270">
    <property type="term" value="F:zinc ion binding"/>
    <property type="evidence" value="ECO:0007669"/>
    <property type="project" value="InterPro"/>
</dbReference>
<evidence type="ECO:0000256" key="5">
    <source>
        <dbReference type="ARBA" id="ARBA00022884"/>
    </source>
</evidence>
<dbReference type="STRING" id="686340.Metal_1067"/>
<evidence type="ECO:0000256" key="3">
    <source>
        <dbReference type="ARBA" id="ARBA00022490"/>
    </source>
</evidence>
<dbReference type="InterPro" id="IPR002364">
    <property type="entry name" value="Quin_OxRdtase/zeta-crystal_CS"/>
</dbReference>
<protein>
    <submittedName>
        <fullName evidence="7">Zn-dependent oxidoreductase, NADPH:quinone reductase</fullName>
    </submittedName>
</protein>
<dbReference type="InterPro" id="IPR013154">
    <property type="entry name" value="ADH-like_N"/>
</dbReference>
<dbReference type="Proteomes" id="UP000005090">
    <property type="component" value="Chromosome"/>
</dbReference>
<dbReference type="InterPro" id="IPR036291">
    <property type="entry name" value="NAD(P)-bd_dom_sf"/>
</dbReference>
<sequence length="331" mass="35304">MKAILMTAVGGPEVLSLQEIDEPQITSPTEIKVKLHAAGVNPIDTKVRRRGVFFPNPLPAVLGCDGAGKVVAVGSAADRFKPGDKVWFCHGGLGREQGNYAEYTVLDQRWAAPMPVSLSYAEAAAAPLVLITAWGALFDRGGLEAGQTVLVHAGAGGVGHVAIQLAKLKGARVITTVSSAQKAEFVKALGADHTVDYKTEGGFAEAVNRLTDGKGCDLVFDTVGPSVFEESIPVTAHFGRLVTILEPGALNWGEARIRNLLIGFELMLTPMLRDLDAARDKQIAMLNQCAEWIDQGRLKIHLSNRMALEDAAEAHELIEAGHTQGKIVLTM</sequence>
<dbReference type="GO" id="GO:0003723">
    <property type="term" value="F:RNA binding"/>
    <property type="evidence" value="ECO:0007669"/>
    <property type="project" value="UniProtKB-KW"/>
</dbReference>
<dbReference type="GO" id="GO:0016491">
    <property type="term" value="F:oxidoreductase activity"/>
    <property type="evidence" value="ECO:0007669"/>
    <property type="project" value="InterPro"/>
</dbReference>
<dbReference type="Pfam" id="PF08240">
    <property type="entry name" value="ADH_N"/>
    <property type="match status" value="1"/>
</dbReference>
<dbReference type="SUPFAM" id="SSF50129">
    <property type="entry name" value="GroES-like"/>
    <property type="match status" value="1"/>
</dbReference>
<reference evidence="7 8" key="1">
    <citation type="journal article" date="2013" name="Genome Announc.">
        <title>Genome Sequence of the Obligate Gammaproteobacterial Methanotroph Methylomicrobium album Strain BG8.</title>
        <authorList>
            <person name="Kits K.D."/>
            <person name="Kalyuzhnaya M.G."/>
            <person name="Klotz M.G."/>
            <person name="Jetten M.S."/>
            <person name="Op den Camp H.J."/>
            <person name="Vuilleumier S."/>
            <person name="Bringel F."/>
            <person name="Dispirito A.A."/>
            <person name="Murrell J.C."/>
            <person name="Bruce D."/>
            <person name="Cheng J.F."/>
            <person name="Copeland A."/>
            <person name="Goodwin L."/>
            <person name="Hauser L."/>
            <person name="Lajus A."/>
            <person name="Land M.L."/>
            <person name="Lapidus A."/>
            <person name="Lucas S."/>
            <person name="Medigue C."/>
            <person name="Pitluck S."/>
            <person name="Woyke T."/>
            <person name="Zeytun A."/>
            <person name="Stein L.Y."/>
        </authorList>
    </citation>
    <scope>NUCLEOTIDE SEQUENCE [LARGE SCALE GENOMIC DNA]</scope>
    <source>
        <strain evidence="7 8">BG8</strain>
    </source>
</reference>
<keyword evidence="3" id="KW-0963">Cytoplasm</keyword>
<dbReference type="PANTHER" id="PTHR44154:SF1">
    <property type="entry name" value="QUINONE OXIDOREDUCTASE"/>
    <property type="match status" value="1"/>
</dbReference>
<dbReference type="Pfam" id="PF13602">
    <property type="entry name" value="ADH_zinc_N_2"/>
    <property type="match status" value="1"/>
</dbReference>
<accession>H8GH94</accession>
<dbReference type="AlphaFoldDB" id="H8GH94"/>
<comment type="subcellular location">
    <subcellularLocation>
        <location evidence="1">Cytoplasm</location>
    </subcellularLocation>
</comment>
<feature type="domain" description="Enoyl reductase (ER)" evidence="6">
    <location>
        <begin position="10"/>
        <end position="329"/>
    </location>
</feature>
<evidence type="ECO:0000256" key="1">
    <source>
        <dbReference type="ARBA" id="ARBA00004496"/>
    </source>
</evidence>
<evidence type="ECO:0000256" key="2">
    <source>
        <dbReference type="ARBA" id="ARBA00011881"/>
    </source>
</evidence>
<comment type="subunit">
    <text evidence="2">Homotetramer.</text>
</comment>
<evidence type="ECO:0000313" key="7">
    <source>
        <dbReference type="EMBL" id="EIC28885.1"/>
    </source>
</evidence>
<keyword evidence="4" id="KW-0521">NADP</keyword>
<dbReference type="PROSITE" id="PS01162">
    <property type="entry name" value="QOR_ZETA_CRYSTAL"/>
    <property type="match status" value="1"/>
</dbReference>
<proteinExistence type="predicted"/>
<keyword evidence="5" id="KW-0694">RNA-binding</keyword>
<dbReference type="EMBL" id="CM001475">
    <property type="protein sequence ID" value="EIC28885.1"/>
    <property type="molecule type" value="Genomic_DNA"/>
</dbReference>
<dbReference type="PANTHER" id="PTHR44154">
    <property type="entry name" value="QUINONE OXIDOREDUCTASE"/>
    <property type="match status" value="1"/>
</dbReference>
<evidence type="ECO:0000313" key="8">
    <source>
        <dbReference type="Proteomes" id="UP000005090"/>
    </source>
</evidence>
<dbReference type="InterPro" id="IPR051603">
    <property type="entry name" value="Zinc-ADH_QOR/CCCR"/>
</dbReference>
<organism evidence="7 8">
    <name type="scientific">Methylomicrobium album BG8</name>
    <dbReference type="NCBI Taxonomy" id="686340"/>
    <lineage>
        <taxon>Bacteria</taxon>
        <taxon>Pseudomonadati</taxon>
        <taxon>Pseudomonadota</taxon>
        <taxon>Gammaproteobacteria</taxon>
        <taxon>Methylococcales</taxon>
        <taxon>Methylococcaceae</taxon>
        <taxon>Methylomicrobium</taxon>
    </lineage>
</organism>